<gene>
    <name evidence="3" type="primary">yliE</name>
    <name evidence="3" type="ORF">GALL_274160</name>
</gene>
<dbReference type="PROSITE" id="PS50887">
    <property type="entry name" value="GGDEF"/>
    <property type="match status" value="1"/>
</dbReference>
<dbReference type="SUPFAM" id="SSF141868">
    <property type="entry name" value="EAL domain-like"/>
    <property type="match status" value="1"/>
</dbReference>
<dbReference type="PANTHER" id="PTHR33121">
    <property type="entry name" value="CYCLIC DI-GMP PHOSPHODIESTERASE PDEF"/>
    <property type="match status" value="1"/>
</dbReference>
<dbReference type="PROSITE" id="PS50883">
    <property type="entry name" value="EAL"/>
    <property type="match status" value="1"/>
</dbReference>
<dbReference type="GO" id="GO:0071111">
    <property type="term" value="F:cyclic-guanylate-specific phosphodiesterase activity"/>
    <property type="evidence" value="ECO:0007669"/>
    <property type="project" value="UniProtKB-EC"/>
</dbReference>
<dbReference type="SMART" id="SM00052">
    <property type="entry name" value="EAL"/>
    <property type="match status" value="1"/>
</dbReference>
<dbReference type="NCBIfam" id="TIGR00254">
    <property type="entry name" value="GGDEF"/>
    <property type="match status" value="1"/>
</dbReference>
<sequence>MMSTALLERLQLGAVPIPHQPAPDWLTEDNLRHFRELLRGPGLSAVFQPILDFRAQSYLGFEGLIRGPACSPLNSPLVLFGLAGHAGLTTEFERLCRRIVLTGFAALNVPEKLFINVSPSCLRDPTFMNGETAALLDQLGLRTGQIIIELTENQHISDFSALRDTLKAYRDQGYQIAIDDLGEGFSNLRMWSEVRPEFVKIDRHFISGIEQDALKFQLVRAMHDIADTCNSRIIAEGIETDAEFATVRDLGIALGQGFRICRPQADPARLPGDGIRALIEDNSVIIFPQEHSQATTIRKLLRHVTPLSPAMENDRVYAHFEQNRELHVLPVVKDDRPVGMINRYSLIDRFARPFQRELYGRKPCTQFMDAAPLVVDHKTSVQEVGRLLSASAQHHIFDGFIITEQGRYIGVGNSQDLMALITDMQIRAARYANPLTQLPGNVPINEHMERLLSRGACFVACYCDIDHFKPYNDAYGYRKGDDVILMLGKLLAGLVDPQADFVGHIGGDDFMLLLQCEDWEARCARMLRQFDQYMEGLLAPEDLARGGLTGEDRRGQPSFHALPALSIGCVRVEPQVFSSHHEISVAVSYAKKQAKKTAGSSLFVERRRLAPASGAALLAQG</sequence>
<name>A0A1J5R3Z0_9ZZZZ</name>
<feature type="domain" description="GGDEF" evidence="2">
    <location>
        <begin position="456"/>
        <end position="607"/>
    </location>
</feature>
<feature type="domain" description="EAL" evidence="1">
    <location>
        <begin position="27"/>
        <end position="277"/>
    </location>
</feature>
<organism evidence="3">
    <name type="scientific">mine drainage metagenome</name>
    <dbReference type="NCBI Taxonomy" id="410659"/>
    <lineage>
        <taxon>unclassified sequences</taxon>
        <taxon>metagenomes</taxon>
        <taxon>ecological metagenomes</taxon>
    </lineage>
</organism>
<dbReference type="InterPro" id="IPR043128">
    <property type="entry name" value="Rev_trsase/Diguanyl_cyclase"/>
</dbReference>
<dbReference type="PANTHER" id="PTHR33121:SF76">
    <property type="entry name" value="SIGNALING PROTEIN"/>
    <property type="match status" value="1"/>
</dbReference>
<dbReference type="AlphaFoldDB" id="A0A1J5R3Z0"/>
<reference evidence="3" key="1">
    <citation type="submission" date="2016-10" db="EMBL/GenBank/DDBJ databases">
        <title>Sequence of Gallionella enrichment culture.</title>
        <authorList>
            <person name="Poehlein A."/>
            <person name="Muehling M."/>
            <person name="Daniel R."/>
        </authorList>
    </citation>
    <scope>NUCLEOTIDE SEQUENCE</scope>
</reference>
<dbReference type="Pfam" id="PF00563">
    <property type="entry name" value="EAL"/>
    <property type="match status" value="1"/>
</dbReference>
<evidence type="ECO:0000313" key="3">
    <source>
        <dbReference type="EMBL" id="OIQ90686.1"/>
    </source>
</evidence>
<proteinExistence type="predicted"/>
<dbReference type="InterPro" id="IPR046342">
    <property type="entry name" value="CBS_dom_sf"/>
</dbReference>
<comment type="caution">
    <text evidence="3">The sequence shown here is derived from an EMBL/GenBank/DDBJ whole genome shotgun (WGS) entry which is preliminary data.</text>
</comment>
<accession>A0A1J5R3Z0</accession>
<dbReference type="SUPFAM" id="SSF54631">
    <property type="entry name" value="CBS-domain pair"/>
    <property type="match status" value="1"/>
</dbReference>
<dbReference type="InterPro" id="IPR001633">
    <property type="entry name" value="EAL_dom"/>
</dbReference>
<dbReference type="CDD" id="cd01948">
    <property type="entry name" value="EAL"/>
    <property type="match status" value="1"/>
</dbReference>
<evidence type="ECO:0000259" key="2">
    <source>
        <dbReference type="PROSITE" id="PS50887"/>
    </source>
</evidence>
<dbReference type="InterPro" id="IPR035919">
    <property type="entry name" value="EAL_sf"/>
</dbReference>
<dbReference type="Gene3D" id="3.10.580.10">
    <property type="entry name" value="CBS-domain"/>
    <property type="match status" value="1"/>
</dbReference>
<evidence type="ECO:0000259" key="1">
    <source>
        <dbReference type="PROSITE" id="PS50883"/>
    </source>
</evidence>
<dbReference type="EC" id="3.1.4.52" evidence="3"/>
<dbReference type="EMBL" id="MLJW01000283">
    <property type="protein sequence ID" value="OIQ90686.1"/>
    <property type="molecule type" value="Genomic_DNA"/>
</dbReference>
<dbReference type="SMART" id="SM00267">
    <property type="entry name" value="GGDEF"/>
    <property type="match status" value="1"/>
</dbReference>
<dbReference type="InterPro" id="IPR029787">
    <property type="entry name" value="Nucleotide_cyclase"/>
</dbReference>
<dbReference type="Gene3D" id="3.20.20.450">
    <property type="entry name" value="EAL domain"/>
    <property type="match status" value="1"/>
</dbReference>
<dbReference type="Pfam" id="PF00990">
    <property type="entry name" value="GGDEF"/>
    <property type="match status" value="1"/>
</dbReference>
<dbReference type="CDD" id="cd04598">
    <property type="entry name" value="CBS_pair_GGDEF_EAL"/>
    <property type="match status" value="1"/>
</dbReference>
<dbReference type="CDD" id="cd01949">
    <property type="entry name" value="GGDEF"/>
    <property type="match status" value="1"/>
</dbReference>
<keyword evidence="3" id="KW-0378">Hydrolase</keyword>
<dbReference type="InterPro" id="IPR050706">
    <property type="entry name" value="Cyclic-di-GMP_PDE-like"/>
</dbReference>
<protein>
    <submittedName>
        <fullName evidence="3">Putative cyclic di-GMP phosphodiesterase YliE</fullName>
        <ecNumber evidence="3">3.1.4.52</ecNumber>
    </submittedName>
</protein>
<dbReference type="InterPro" id="IPR000160">
    <property type="entry name" value="GGDEF_dom"/>
</dbReference>
<dbReference type="Gene3D" id="3.30.70.270">
    <property type="match status" value="1"/>
</dbReference>
<dbReference type="SUPFAM" id="SSF55073">
    <property type="entry name" value="Nucleotide cyclase"/>
    <property type="match status" value="1"/>
</dbReference>